<dbReference type="NCBIfam" id="NF007485">
    <property type="entry name" value="PRK10078.1"/>
    <property type="match status" value="1"/>
</dbReference>
<evidence type="ECO:0000256" key="1">
    <source>
        <dbReference type="ARBA" id="ARBA00000373"/>
    </source>
</evidence>
<reference evidence="8 9" key="1">
    <citation type="submission" date="2019-09" db="EMBL/GenBank/DDBJ databases">
        <authorList>
            <person name="Chandra G."/>
            <person name="Truman W A."/>
        </authorList>
    </citation>
    <scope>NUCLEOTIDE SEQUENCE [LARGE SCALE GENOMIC DNA]</scope>
    <source>
        <strain evidence="8">PS941</strain>
    </source>
</reference>
<evidence type="ECO:0000256" key="5">
    <source>
        <dbReference type="ARBA" id="ARBA00022840"/>
    </source>
</evidence>
<dbReference type="HAMAP" id="MF_00836">
    <property type="entry name" value="PhnN"/>
    <property type="match status" value="1"/>
</dbReference>
<gene>
    <name evidence="6 8" type="primary">phnN</name>
    <name evidence="8" type="ORF">PS941_02923</name>
</gene>
<dbReference type="AlphaFoldDB" id="A0A5E7U9H5"/>
<organism evidence="8 9">
    <name type="scientific">Pseudomonas fluorescens</name>
    <dbReference type="NCBI Taxonomy" id="294"/>
    <lineage>
        <taxon>Bacteria</taxon>
        <taxon>Pseudomonadati</taxon>
        <taxon>Pseudomonadota</taxon>
        <taxon>Gammaproteobacteria</taxon>
        <taxon>Pseudomonadales</taxon>
        <taxon>Pseudomonadaceae</taxon>
        <taxon>Pseudomonas</taxon>
    </lineage>
</organism>
<dbReference type="GO" id="GO:0019634">
    <property type="term" value="P:organic phosphonate metabolic process"/>
    <property type="evidence" value="ECO:0007669"/>
    <property type="project" value="UniProtKB-UniRule"/>
</dbReference>
<feature type="domain" description="Guanylate kinase-like" evidence="7">
    <location>
        <begin position="44"/>
        <end position="222"/>
    </location>
</feature>
<feature type="binding site" evidence="6">
    <location>
        <begin position="51"/>
        <end position="58"/>
    </location>
    <ligand>
        <name>ATP</name>
        <dbReference type="ChEBI" id="CHEBI:30616"/>
    </ligand>
</feature>
<proteinExistence type="inferred from homology"/>
<dbReference type="Gene3D" id="3.40.50.300">
    <property type="entry name" value="P-loop containing nucleotide triphosphate hydrolases"/>
    <property type="match status" value="1"/>
</dbReference>
<dbReference type="InterPro" id="IPR008145">
    <property type="entry name" value="GK/Ca_channel_bsu"/>
</dbReference>
<protein>
    <recommendedName>
        <fullName evidence="6">Ribose 1,5-bisphosphate phosphokinase PhnN</fullName>
        <ecNumber evidence="6">2.7.4.23</ecNumber>
    </recommendedName>
    <alternativeName>
        <fullName evidence="6">Ribose 1,5-bisphosphokinase</fullName>
    </alternativeName>
</protein>
<comment type="function">
    <text evidence="6">Catalyzes the phosphorylation of ribose 1,5-bisphosphate to 5-phospho-D-ribosyl alpha-1-diphosphate (PRPP).</text>
</comment>
<keyword evidence="8" id="KW-0418">Kinase</keyword>
<evidence type="ECO:0000256" key="3">
    <source>
        <dbReference type="ARBA" id="ARBA00022679"/>
    </source>
</evidence>
<dbReference type="EMBL" id="CABVJC010000004">
    <property type="protein sequence ID" value="VVQ04414.1"/>
    <property type="molecule type" value="Genomic_DNA"/>
</dbReference>
<keyword evidence="5 6" id="KW-0067">ATP-binding</keyword>
<evidence type="ECO:0000259" key="7">
    <source>
        <dbReference type="PROSITE" id="PS50052"/>
    </source>
</evidence>
<dbReference type="InterPro" id="IPR027417">
    <property type="entry name" value="P-loop_NTPase"/>
</dbReference>
<dbReference type="PANTHER" id="PTHR23117">
    <property type="entry name" value="GUANYLATE KINASE-RELATED"/>
    <property type="match status" value="1"/>
</dbReference>
<evidence type="ECO:0000313" key="8">
    <source>
        <dbReference type="EMBL" id="VVQ04414.1"/>
    </source>
</evidence>
<dbReference type="GO" id="GO:0006015">
    <property type="term" value="P:5-phosphoribose 1-diphosphate biosynthetic process"/>
    <property type="evidence" value="ECO:0007669"/>
    <property type="project" value="UniProtKB-UniRule"/>
</dbReference>
<dbReference type="PANTHER" id="PTHR23117:SF8">
    <property type="entry name" value="RIBOSE 1,5-BISPHOSPHATE PHOSPHOKINASE PHNN"/>
    <property type="match status" value="1"/>
</dbReference>
<keyword evidence="4 6" id="KW-0547">Nucleotide-binding</keyword>
<name>A0A5E7U9H5_PSEFL</name>
<evidence type="ECO:0000256" key="2">
    <source>
        <dbReference type="ARBA" id="ARBA00005069"/>
    </source>
</evidence>
<accession>A0A5E7U9H5</accession>
<dbReference type="InterPro" id="IPR008144">
    <property type="entry name" value="Guanylate_kin-like_dom"/>
</dbReference>
<dbReference type="EC" id="2.7.4.23" evidence="6"/>
<dbReference type="GO" id="GO:0033863">
    <property type="term" value="F:ribose 1,5-bisphosphate phosphokinase activity"/>
    <property type="evidence" value="ECO:0007669"/>
    <property type="project" value="UniProtKB-UniRule"/>
</dbReference>
<keyword evidence="3 6" id="KW-0808">Transferase</keyword>
<dbReference type="Proteomes" id="UP000326452">
    <property type="component" value="Unassembled WGS sequence"/>
</dbReference>
<dbReference type="PROSITE" id="PS50052">
    <property type="entry name" value="GUANYLATE_KINASE_2"/>
    <property type="match status" value="1"/>
</dbReference>
<dbReference type="GO" id="GO:0005829">
    <property type="term" value="C:cytosol"/>
    <property type="evidence" value="ECO:0007669"/>
    <property type="project" value="TreeGrafter"/>
</dbReference>
<dbReference type="GO" id="GO:0005524">
    <property type="term" value="F:ATP binding"/>
    <property type="evidence" value="ECO:0007669"/>
    <property type="project" value="UniProtKB-KW"/>
</dbReference>
<dbReference type="SMART" id="SM00072">
    <property type="entry name" value="GuKc"/>
    <property type="match status" value="1"/>
</dbReference>
<dbReference type="NCBIfam" id="TIGR02322">
    <property type="entry name" value="phosphon_PhnN"/>
    <property type="match status" value="1"/>
</dbReference>
<evidence type="ECO:0000256" key="4">
    <source>
        <dbReference type="ARBA" id="ARBA00022741"/>
    </source>
</evidence>
<dbReference type="UniPathway" id="UPA00087">
    <property type="reaction ID" value="UER00175"/>
</dbReference>
<comment type="catalytic activity">
    <reaction evidence="1 6">
        <text>alpha-D-ribose 1,5-bisphosphate + ATP = 5-phospho-alpha-D-ribose 1-diphosphate + ADP</text>
        <dbReference type="Rhea" id="RHEA:20109"/>
        <dbReference type="ChEBI" id="CHEBI:30616"/>
        <dbReference type="ChEBI" id="CHEBI:58017"/>
        <dbReference type="ChEBI" id="CHEBI:68688"/>
        <dbReference type="ChEBI" id="CHEBI:456216"/>
        <dbReference type="EC" id="2.7.4.23"/>
    </reaction>
</comment>
<comment type="similarity">
    <text evidence="6">Belongs to the ribose 1,5-bisphosphokinase family.</text>
</comment>
<dbReference type="InterPro" id="IPR012699">
    <property type="entry name" value="PhnN"/>
</dbReference>
<evidence type="ECO:0000313" key="9">
    <source>
        <dbReference type="Proteomes" id="UP000326452"/>
    </source>
</evidence>
<dbReference type="SUPFAM" id="SSF52540">
    <property type="entry name" value="P-loop containing nucleoside triphosphate hydrolases"/>
    <property type="match status" value="1"/>
</dbReference>
<comment type="pathway">
    <text evidence="2 6">Metabolic intermediate biosynthesis; 5-phospho-alpha-D-ribose 1-diphosphate biosynthesis; 5-phospho-alpha-D-ribose 1-diphosphate from D-ribose 5-phosphate (route II): step 3/3.</text>
</comment>
<evidence type="ECO:0000256" key="6">
    <source>
        <dbReference type="HAMAP-Rule" id="MF_00836"/>
    </source>
</evidence>
<sequence>MSEVIRTCILCGFCILVPYLYRIVANCRFTSGRHLPEGVFRMDGKLIYLMGPSGSGKDSLIEAAREPLRAFNCEVMRRVITRSAESVGEDAIGVTPEEFERRERAGDFSLAWRANGLAYGIPVEMDRWLSAGQYVLVNGSRANLRQALERYPTLLPVLLTVREEVLRERLLSRGRETLEQVDARLARNALFKDRRSSDGPVHLIDNSGDLDETVSHLLSLIDLNAAPGQI</sequence>